<evidence type="ECO:0000313" key="7">
    <source>
        <dbReference type="Proteomes" id="UP000694621"/>
    </source>
</evidence>
<keyword evidence="5" id="KW-0472">Membrane</keyword>
<dbReference type="Proteomes" id="UP000694621">
    <property type="component" value="Unplaced"/>
</dbReference>
<reference evidence="6" key="1">
    <citation type="submission" date="2025-08" db="UniProtKB">
        <authorList>
            <consortium name="Ensembl"/>
        </authorList>
    </citation>
    <scope>IDENTIFICATION</scope>
</reference>
<comment type="similarity">
    <text evidence="1">Belongs to the LRRFIP family.</text>
</comment>
<evidence type="ECO:0000313" key="6">
    <source>
        <dbReference type="Ensembl" id="ENSAMXP00005042494.1"/>
    </source>
</evidence>
<dbReference type="PANTHER" id="PTHR19212">
    <property type="entry name" value="LEUCINE RICH REPEAT IN FLII INTERACTING PROTEIN"/>
    <property type="match status" value="1"/>
</dbReference>
<evidence type="ECO:0000256" key="3">
    <source>
        <dbReference type="ARBA" id="ARBA00023054"/>
    </source>
</evidence>
<evidence type="ECO:0000256" key="1">
    <source>
        <dbReference type="ARBA" id="ARBA00008275"/>
    </source>
</evidence>
<evidence type="ECO:0000256" key="5">
    <source>
        <dbReference type="SAM" id="Phobius"/>
    </source>
</evidence>
<dbReference type="InterPro" id="IPR019139">
    <property type="entry name" value="LRRFIP1/2"/>
</dbReference>
<dbReference type="Ensembl" id="ENSAMXT00005046232.1">
    <property type="protein sequence ID" value="ENSAMXP00005042494.1"/>
    <property type="gene ID" value="ENSAMXG00005019849.1"/>
</dbReference>
<organism evidence="6 7">
    <name type="scientific">Astyanax mexicanus</name>
    <name type="common">Blind cave fish</name>
    <name type="synonym">Astyanax fasciatus mexicanus</name>
    <dbReference type="NCBI Taxonomy" id="7994"/>
    <lineage>
        <taxon>Eukaryota</taxon>
        <taxon>Metazoa</taxon>
        <taxon>Chordata</taxon>
        <taxon>Craniata</taxon>
        <taxon>Vertebrata</taxon>
        <taxon>Euteleostomi</taxon>
        <taxon>Actinopterygii</taxon>
        <taxon>Neopterygii</taxon>
        <taxon>Teleostei</taxon>
        <taxon>Ostariophysi</taxon>
        <taxon>Characiformes</taxon>
        <taxon>Characoidei</taxon>
        <taxon>Acestrorhamphidae</taxon>
        <taxon>Acestrorhamphinae</taxon>
        <taxon>Astyanax</taxon>
    </lineage>
</organism>
<keyword evidence="5" id="KW-0812">Transmembrane</keyword>
<dbReference type="PANTHER" id="PTHR19212:SF6">
    <property type="entry name" value="LEUCINE-RICH REPEAT FLIGHTLESS-INTERACTING PROTEIN 2"/>
    <property type="match status" value="1"/>
</dbReference>
<protein>
    <recommendedName>
        <fullName evidence="4">Leucine-rich repeat flightless-interacting protein 2</fullName>
    </recommendedName>
</protein>
<proteinExistence type="inferred from homology"/>
<name>A0A8B9RH15_ASTMX</name>
<keyword evidence="5" id="KW-1133">Transmembrane helix</keyword>
<dbReference type="AlphaFoldDB" id="A0A8B9RH15"/>
<keyword evidence="2" id="KW-0879">Wnt signaling pathway</keyword>
<keyword evidence="3" id="KW-0175">Coiled coil</keyword>
<sequence>MGTPGSGRKRAPIKDRFSAEDEALSSIAREAEARLAAKRAARAEARDIRMRELERQQKEVSYHHSSSSSSRKWGQIHQWMVCCELDVFEHAWVFSTKLMNRFITSLLALVLKSRTTPSNCERVCAECVQCVFKLCCWGLWVLVYCLRVCVLFLVNAHFFPNTVL</sequence>
<dbReference type="GO" id="GO:0016055">
    <property type="term" value="P:Wnt signaling pathway"/>
    <property type="evidence" value="ECO:0007669"/>
    <property type="project" value="UniProtKB-KW"/>
</dbReference>
<evidence type="ECO:0000256" key="4">
    <source>
        <dbReference type="ARBA" id="ARBA00040512"/>
    </source>
</evidence>
<accession>A0A8B9RH15</accession>
<feature type="transmembrane region" description="Helical" evidence="5">
    <location>
        <begin position="137"/>
        <end position="159"/>
    </location>
</feature>
<dbReference type="GO" id="GO:0006355">
    <property type="term" value="P:regulation of DNA-templated transcription"/>
    <property type="evidence" value="ECO:0007669"/>
    <property type="project" value="InterPro"/>
</dbReference>
<dbReference type="Pfam" id="PF09738">
    <property type="entry name" value="LRRFIP"/>
    <property type="match status" value="1"/>
</dbReference>
<evidence type="ECO:0000256" key="2">
    <source>
        <dbReference type="ARBA" id="ARBA00022687"/>
    </source>
</evidence>